<sequence length="474" mass="51406">MSSYQALLAMPDTIDDEELSHIEDVINQAGITHLEDTDGVIRRIAGHLNKKTIPLANKNGDGPTRLSFGKVKTLGALEEDAPEPVGHTARSHAVLSASSAHRWLHCTPAPRLEEQYPDSSSDAAAEGTAAHELAEHKLRNLQGLPSTLTSTDWVTEEMDDYTDDYVDNVVAELDRAQKSSPAAFLAIEQRLDFSHIVPDGFGTGDALIVGDGTMTVIDLKYGKGVEVSAVGNPQMALYALGALTQFGMIYNIDRVRMVIFQPRLNNVSVDEVSVAELLQWAENVVKPQAQAAIKGEGELIAGEWCRFCRHAPQCTALATKYFAPIPKEADEVTPAAPAPETLTDAQIANIVTWSGELKKWLGTVEKFALDQANNGRAYPGLKLVEGRSVRRYTDEDAVAKAVEKTGHDPYEKKLLGITAMTKLLGKKQFQDTLGDLVHKPAGKPTLVPESDKRPALQVATPETVFKPLGGTTND</sequence>
<evidence type="ECO:0000313" key="2">
    <source>
        <dbReference type="EMBL" id="STC76365.1"/>
    </source>
</evidence>
<dbReference type="Proteomes" id="UP000254287">
    <property type="component" value="Unassembled WGS sequence"/>
</dbReference>
<organism evidence="2 3">
    <name type="scientific">Corynebacterium minutissimum</name>
    <dbReference type="NCBI Taxonomy" id="38301"/>
    <lineage>
        <taxon>Bacteria</taxon>
        <taxon>Bacillati</taxon>
        <taxon>Actinomycetota</taxon>
        <taxon>Actinomycetes</taxon>
        <taxon>Mycobacteriales</taxon>
        <taxon>Corynebacteriaceae</taxon>
        <taxon>Corynebacterium</taxon>
    </lineage>
</organism>
<dbReference type="InterPro" id="IPR011604">
    <property type="entry name" value="PDDEXK-like_dom_sf"/>
</dbReference>
<dbReference type="InterPro" id="IPR021229">
    <property type="entry name" value="DUF2800"/>
</dbReference>
<gene>
    <name evidence="2" type="ORF">NCTC10289_00946</name>
</gene>
<protein>
    <submittedName>
        <fullName evidence="2">Phage protein</fullName>
    </submittedName>
</protein>
<accession>A0A376CW90</accession>
<feature type="region of interest" description="Disordered" evidence="1">
    <location>
        <begin position="440"/>
        <end position="474"/>
    </location>
</feature>
<proteinExistence type="predicted"/>
<dbReference type="RefSeq" id="WP_239121781.1">
    <property type="nucleotide sequence ID" value="NZ_CP069533.1"/>
</dbReference>
<dbReference type="AlphaFoldDB" id="A0A376CW90"/>
<evidence type="ECO:0000313" key="3">
    <source>
        <dbReference type="Proteomes" id="UP000254287"/>
    </source>
</evidence>
<name>A0A376CW90_9CORY</name>
<reference evidence="2 3" key="1">
    <citation type="submission" date="2018-06" db="EMBL/GenBank/DDBJ databases">
        <authorList>
            <consortium name="Pathogen Informatics"/>
            <person name="Doyle S."/>
        </authorList>
    </citation>
    <scope>NUCLEOTIDE SEQUENCE [LARGE SCALE GENOMIC DNA]</scope>
    <source>
        <strain evidence="2 3">NCTC10289</strain>
    </source>
</reference>
<dbReference type="EMBL" id="UFXP01000001">
    <property type="protein sequence ID" value="STC76365.1"/>
    <property type="molecule type" value="Genomic_DNA"/>
</dbReference>
<dbReference type="Pfam" id="PF10926">
    <property type="entry name" value="DUF2800"/>
    <property type="match status" value="1"/>
</dbReference>
<dbReference type="Gene3D" id="3.90.320.10">
    <property type="match status" value="1"/>
</dbReference>
<evidence type="ECO:0000256" key="1">
    <source>
        <dbReference type="SAM" id="MobiDB-lite"/>
    </source>
</evidence>